<sequence>MFWAIVNNEKVRPQPNTFGTCPTCGGKVHSKCGEINDWHWAHYKGQNCDPWYEPESDWHLDWKMTFGKECAEQVIRKNNEIHRADVLTKENVVIELQNSPIRKGIISEREEFYGQRMLWLINGGHFKNNFQIFELDGPHHRWSSEHNQIKNKIGRKAFQWNHARRSWAEVNRHVFIDFGTDTLFWVRSGMGTKTGIGLFISKKDFILKYDGDYEYYQEQFELRQKKEEQRLLENKKKEDAEKSKRIQQGHMRLVRRYRKRKRW</sequence>
<accession>A0ABQ2BYN9</accession>
<evidence type="ECO:0000259" key="1">
    <source>
        <dbReference type="Pfam" id="PF25164"/>
    </source>
</evidence>
<proteinExistence type="predicted"/>
<gene>
    <name evidence="2" type="ORF">GCM10011444_12020</name>
</gene>
<evidence type="ECO:0000313" key="3">
    <source>
        <dbReference type="Proteomes" id="UP000624701"/>
    </source>
</evidence>
<dbReference type="InterPro" id="IPR057253">
    <property type="entry name" value="CoiA-like_N"/>
</dbReference>
<dbReference type="Proteomes" id="UP000624701">
    <property type="component" value="Unassembled WGS sequence"/>
</dbReference>
<dbReference type="EMBL" id="BMDQ01000001">
    <property type="protein sequence ID" value="GGI56893.1"/>
    <property type="molecule type" value="Genomic_DNA"/>
</dbReference>
<evidence type="ECO:0000313" key="2">
    <source>
        <dbReference type="EMBL" id="GGI56893.1"/>
    </source>
</evidence>
<keyword evidence="3" id="KW-1185">Reference proteome</keyword>
<comment type="caution">
    <text evidence="2">The sequence shown here is derived from an EMBL/GenBank/DDBJ whole genome shotgun (WGS) entry which is preliminary data.</text>
</comment>
<name>A0ABQ2BYN9_9FLAO</name>
<reference evidence="3" key="1">
    <citation type="journal article" date="2019" name="Int. J. Syst. Evol. Microbiol.">
        <title>The Global Catalogue of Microorganisms (GCM) 10K type strain sequencing project: providing services to taxonomists for standard genome sequencing and annotation.</title>
        <authorList>
            <consortium name="The Broad Institute Genomics Platform"/>
            <consortium name="The Broad Institute Genome Sequencing Center for Infectious Disease"/>
            <person name="Wu L."/>
            <person name="Ma J."/>
        </authorList>
    </citation>
    <scope>NUCLEOTIDE SEQUENCE [LARGE SCALE GENOMIC DNA]</scope>
    <source>
        <strain evidence="3">CCM 8681</strain>
    </source>
</reference>
<dbReference type="Pfam" id="PF25164">
    <property type="entry name" value="CoiA_N"/>
    <property type="match status" value="1"/>
</dbReference>
<organism evidence="2 3">
    <name type="scientific">Winogradskyella haliclonae</name>
    <dbReference type="NCBI Taxonomy" id="2048558"/>
    <lineage>
        <taxon>Bacteria</taxon>
        <taxon>Pseudomonadati</taxon>
        <taxon>Bacteroidota</taxon>
        <taxon>Flavobacteriia</taxon>
        <taxon>Flavobacteriales</taxon>
        <taxon>Flavobacteriaceae</taxon>
        <taxon>Winogradskyella</taxon>
    </lineage>
</organism>
<feature type="domain" description="Competence protein CoiA-like N-terminal" evidence="1">
    <location>
        <begin position="20"/>
        <end position="49"/>
    </location>
</feature>
<dbReference type="RefSeq" id="WP_188373784.1">
    <property type="nucleotide sequence ID" value="NZ_BMDQ01000001.1"/>
</dbReference>
<protein>
    <recommendedName>
        <fullName evidence="1">Competence protein CoiA-like N-terminal domain-containing protein</fullName>
    </recommendedName>
</protein>